<proteinExistence type="predicted"/>
<organism evidence="1">
    <name type="scientific">Prunus dulcis</name>
    <name type="common">Almond</name>
    <name type="synonym">Amygdalus dulcis</name>
    <dbReference type="NCBI Taxonomy" id="3755"/>
    <lineage>
        <taxon>Eukaryota</taxon>
        <taxon>Viridiplantae</taxon>
        <taxon>Streptophyta</taxon>
        <taxon>Embryophyta</taxon>
        <taxon>Tracheophyta</taxon>
        <taxon>Spermatophyta</taxon>
        <taxon>Magnoliopsida</taxon>
        <taxon>eudicotyledons</taxon>
        <taxon>Gunneridae</taxon>
        <taxon>Pentapetalae</taxon>
        <taxon>rosids</taxon>
        <taxon>fabids</taxon>
        <taxon>Rosales</taxon>
        <taxon>Rosaceae</taxon>
        <taxon>Amygdaloideae</taxon>
        <taxon>Amygdaleae</taxon>
        <taxon>Prunus</taxon>
    </lineage>
</organism>
<reference evidence="1" key="1">
    <citation type="journal article" date="2019" name="Science">
        <title>Mutation of a bHLH transcription factor allowed almond domestication.</title>
        <authorList>
            <person name="Sanchez-Perez R."/>
            <person name="Pavan S."/>
            <person name="Mazzeo R."/>
            <person name="Moldovan C."/>
            <person name="Aiese Cigliano R."/>
            <person name="Del Cueto J."/>
            <person name="Ricciardi F."/>
            <person name="Lotti C."/>
            <person name="Ricciardi L."/>
            <person name="Dicenta F."/>
            <person name="Lopez-Marques R.L."/>
            <person name="Lindberg Moller B."/>
        </authorList>
    </citation>
    <scope>NUCLEOTIDE SEQUENCE</scope>
</reference>
<evidence type="ECO:0000313" key="1">
    <source>
        <dbReference type="EMBL" id="BBG95768.1"/>
    </source>
</evidence>
<accession>A0A4Y1QVE1</accession>
<name>A0A4Y1QVE1_PRUDU</name>
<gene>
    <name evidence="1" type="ORF">Prudu_004407</name>
</gene>
<protein>
    <submittedName>
        <fullName evidence="1">Uncharacterized protein</fullName>
    </submittedName>
</protein>
<dbReference type="EMBL" id="AP019297">
    <property type="protein sequence ID" value="BBG95768.1"/>
    <property type="molecule type" value="Genomic_DNA"/>
</dbReference>
<dbReference type="AlphaFoldDB" id="A0A4Y1QVE1"/>
<sequence>MIENLVALIRIIWGSANLVVRQAVGPKVQRHGDMDPLPIILGTWIDLKQHLIGGVVDNGSRRGRNSSD</sequence>